<accession>M1LVR4</accession>
<evidence type="ECO:0000256" key="1">
    <source>
        <dbReference type="ARBA" id="ARBA00000012"/>
    </source>
</evidence>
<evidence type="ECO:0000259" key="10">
    <source>
        <dbReference type="PROSITE" id="PS50972"/>
    </source>
</evidence>
<evidence type="ECO:0000313" key="11">
    <source>
        <dbReference type="EMBL" id="AGF48171.1"/>
    </source>
</evidence>
<dbReference type="InterPro" id="IPR011005">
    <property type="entry name" value="Dihydropteroate_synth-like_sf"/>
</dbReference>
<reference evidence="11 12" key="1">
    <citation type="journal article" date="2013" name="Genome Biol. Evol.">
        <title>Genome evolution and phylogenomic analysis of candidatus kinetoplastibacterium, the betaproteobacterial endosymbionts of strigomonas and angomonas.</title>
        <authorList>
            <person name="Alves J.M."/>
            <person name="Serrano M.G."/>
            <person name="Maia da Silva F."/>
            <person name="Voegtly L.J."/>
            <person name="Matveyev A.V."/>
            <person name="Teixeira M.M."/>
            <person name="Camargo E.P."/>
            <person name="Buck G.A."/>
        </authorList>
    </citation>
    <scope>NUCLEOTIDE SEQUENCE [LARGE SCALE GENOMIC DNA]</scope>
    <source>
        <strain evidence="11 12">TCC290E</strain>
    </source>
</reference>
<keyword evidence="6 9" id="KW-0479">Metal-binding</keyword>
<dbReference type="STRING" id="1208920.CONE_0369"/>
<dbReference type="PATRIC" id="fig|1208920.3.peg.143"/>
<evidence type="ECO:0000256" key="6">
    <source>
        <dbReference type="ARBA" id="ARBA00022723"/>
    </source>
</evidence>
<dbReference type="PANTHER" id="PTHR20941:SF1">
    <property type="entry name" value="FOLIC ACID SYNTHESIS PROTEIN FOL1"/>
    <property type="match status" value="1"/>
</dbReference>
<protein>
    <recommendedName>
        <fullName evidence="4 9">Dihydropteroate synthase</fullName>
        <shortName evidence="9">DHPS</shortName>
        <ecNumber evidence="4 9">2.5.1.15</ecNumber>
    </recommendedName>
    <alternativeName>
        <fullName evidence="9">Dihydropteroate pyrophosphorylase</fullName>
    </alternativeName>
</protein>
<comment type="cofactor">
    <cofactor evidence="2 9">
        <name>Mg(2+)</name>
        <dbReference type="ChEBI" id="CHEBI:18420"/>
    </cofactor>
</comment>
<dbReference type="KEGG" id="kon:CONE_0369"/>
<dbReference type="GO" id="GO:0004156">
    <property type="term" value="F:dihydropteroate synthase activity"/>
    <property type="evidence" value="ECO:0007669"/>
    <property type="project" value="UniProtKB-EC"/>
</dbReference>
<dbReference type="NCBIfam" id="TIGR01496">
    <property type="entry name" value="DHPS"/>
    <property type="match status" value="1"/>
</dbReference>
<dbReference type="HOGENOM" id="CLU_008023_0_3_4"/>
<dbReference type="SUPFAM" id="SSF51717">
    <property type="entry name" value="Dihydropteroate synthetase-like"/>
    <property type="match status" value="1"/>
</dbReference>
<dbReference type="PANTHER" id="PTHR20941">
    <property type="entry name" value="FOLATE SYNTHESIS PROTEINS"/>
    <property type="match status" value="1"/>
</dbReference>
<dbReference type="InterPro" id="IPR006390">
    <property type="entry name" value="DHP_synth_dom"/>
</dbReference>
<evidence type="ECO:0000256" key="9">
    <source>
        <dbReference type="RuleBase" id="RU361205"/>
    </source>
</evidence>
<evidence type="ECO:0000256" key="8">
    <source>
        <dbReference type="ARBA" id="ARBA00022909"/>
    </source>
</evidence>
<keyword evidence="7 9" id="KW-0460">Magnesium</keyword>
<dbReference type="GO" id="GO:0005829">
    <property type="term" value="C:cytosol"/>
    <property type="evidence" value="ECO:0007669"/>
    <property type="project" value="TreeGrafter"/>
</dbReference>
<keyword evidence="12" id="KW-1185">Reference proteome</keyword>
<evidence type="ECO:0000256" key="3">
    <source>
        <dbReference type="ARBA" id="ARBA00004763"/>
    </source>
</evidence>
<dbReference type="InterPro" id="IPR045031">
    <property type="entry name" value="DHP_synth-like"/>
</dbReference>
<dbReference type="UniPathway" id="UPA00077">
    <property type="reaction ID" value="UER00156"/>
</dbReference>
<dbReference type="GO" id="GO:0046872">
    <property type="term" value="F:metal ion binding"/>
    <property type="evidence" value="ECO:0007669"/>
    <property type="project" value="UniProtKB-KW"/>
</dbReference>
<dbReference type="PROSITE" id="PS00793">
    <property type="entry name" value="DHPS_2"/>
    <property type="match status" value="1"/>
</dbReference>
<dbReference type="GO" id="GO:0046656">
    <property type="term" value="P:folic acid biosynthetic process"/>
    <property type="evidence" value="ECO:0007669"/>
    <property type="project" value="UniProtKB-KW"/>
</dbReference>
<comment type="function">
    <text evidence="9">Catalyzes the condensation of para-aminobenzoate (pABA) with 6-hydroxymethyl-7,8-dihydropterin diphosphate (DHPt-PP) to form 7,8-dihydropteroate (H2Pte), the immediate precursor of folate derivatives.</text>
</comment>
<dbReference type="Proteomes" id="UP000011541">
    <property type="component" value="Chromosome"/>
</dbReference>
<dbReference type="OrthoDB" id="9811744at2"/>
<evidence type="ECO:0000313" key="12">
    <source>
        <dbReference type="Proteomes" id="UP000011541"/>
    </source>
</evidence>
<feature type="domain" description="Pterin-binding" evidence="10">
    <location>
        <begin position="17"/>
        <end position="269"/>
    </location>
</feature>
<dbReference type="Pfam" id="PF00809">
    <property type="entry name" value="Pterin_bind"/>
    <property type="match status" value="1"/>
</dbReference>
<dbReference type="CDD" id="cd00739">
    <property type="entry name" value="DHPS"/>
    <property type="match status" value="1"/>
</dbReference>
<evidence type="ECO:0000256" key="7">
    <source>
        <dbReference type="ARBA" id="ARBA00022842"/>
    </source>
</evidence>
<comment type="catalytic activity">
    <reaction evidence="1">
        <text>(7,8-dihydropterin-6-yl)methyl diphosphate + 4-aminobenzoate = 7,8-dihydropteroate + diphosphate</text>
        <dbReference type="Rhea" id="RHEA:19949"/>
        <dbReference type="ChEBI" id="CHEBI:17836"/>
        <dbReference type="ChEBI" id="CHEBI:17839"/>
        <dbReference type="ChEBI" id="CHEBI:33019"/>
        <dbReference type="ChEBI" id="CHEBI:72950"/>
        <dbReference type="EC" id="2.5.1.15"/>
    </reaction>
</comment>
<proteinExistence type="inferred from homology"/>
<dbReference type="eggNOG" id="COG0294">
    <property type="taxonomic scope" value="Bacteria"/>
</dbReference>
<dbReference type="GO" id="GO:0046654">
    <property type="term" value="P:tetrahydrofolate biosynthetic process"/>
    <property type="evidence" value="ECO:0007669"/>
    <property type="project" value="UniProtKB-UniPathway"/>
</dbReference>
<keyword evidence="8 9" id="KW-0289">Folate biosynthesis</keyword>
<sequence>MDKKFQCGRFEFVLNRPIVMGIINVTPDSFSDGGVYYSIDAAINRAYKMIDDGVDILDIGGESSRPGSDRVSSSEELKRLLPVIESLKNCGVPLSIDTYKPDIMKSVISMNVDMINDICGFTKPGAMEAVASSNCGLCVMYMNGNISNMHDCFPNMDVVKDANIFFTKQLSSFIKYNSSIMNRIVLDPGLGFGKTIEQNYYLISQLEKLRVLSCPLMVGVSRKSMIGKLVDRSVSERLCASVSCALISVMYGANIVRVHDVAETVDSLKILNAINSNEAR</sequence>
<dbReference type="EMBL" id="CP003805">
    <property type="protein sequence ID" value="AGF48171.1"/>
    <property type="molecule type" value="Genomic_DNA"/>
</dbReference>
<evidence type="ECO:0000256" key="4">
    <source>
        <dbReference type="ARBA" id="ARBA00012458"/>
    </source>
</evidence>
<evidence type="ECO:0000256" key="2">
    <source>
        <dbReference type="ARBA" id="ARBA00001946"/>
    </source>
</evidence>
<dbReference type="InterPro" id="IPR000489">
    <property type="entry name" value="Pterin-binding_dom"/>
</dbReference>
<dbReference type="PROSITE" id="PS50972">
    <property type="entry name" value="PTERIN_BINDING"/>
    <property type="match status" value="1"/>
</dbReference>
<dbReference type="EC" id="2.5.1.15" evidence="4 9"/>
<name>M1LVR4_9PROT</name>
<dbReference type="RefSeq" id="WP_015396859.1">
    <property type="nucleotide sequence ID" value="NC_020299.1"/>
</dbReference>
<evidence type="ECO:0000256" key="5">
    <source>
        <dbReference type="ARBA" id="ARBA00022679"/>
    </source>
</evidence>
<comment type="pathway">
    <text evidence="3 9">Cofactor biosynthesis; tetrahydrofolate biosynthesis; 7,8-dihydrofolate from 2-amino-4-hydroxy-6-hydroxymethyl-7,8-dihydropteridine diphosphate and 4-aminobenzoate: step 1/2.</text>
</comment>
<organism evidence="11 12">
    <name type="scientific">Candidatus Kinetoplastidibacterium stringomonadis TCC290E</name>
    <dbReference type="NCBI Taxonomy" id="1208920"/>
    <lineage>
        <taxon>Bacteria</taxon>
        <taxon>Pseudomonadati</taxon>
        <taxon>Pseudomonadota</taxon>
        <taxon>Betaproteobacteria</taxon>
        <taxon>Candidatus Kinetoplastidibacterium</taxon>
    </lineage>
</organism>
<gene>
    <name evidence="11" type="ORF">CONE_0369</name>
</gene>
<keyword evidence="5 9" id="KW-0808">Transferase</keyword>
<dbReference type="Gene3D" id="3.20.20.20">
    <property type="entry name" value="Dihydropteroate synthase-like"/>
    <property type="match status" value="1"/>
</dbReference>
<comment type="similarity">
    <text evidence="9">Belongs to the DHPS family.</text>
</comment>
<dbReference type="AlphaFoldDB" id="M1LVR4"/>
<dbReference type="PROSITE" id="PS00792">
    <property type="entry name" value="DHPS_1"/>
    <property type="match status" value="1"/>
</dbReference>